<dbReference type="GO" id="GO:0001080">
    <property type="term" value="P:nitrogen catabolite activation of transcription from RNA polymerase II promoter"/>
    <property type="evidence" value="ECO:0007669"/>
    <property type="project" value="TreeGrafter"/>
</dbReference>
<dbReference type="InterPro" id="IPR050797">
    <property type="entry name" value="Carb_Metab_Trans_Reg"/>
</dbReference>
<dbReference type="GO" id="GO:0005634">
    <property type="term" value="C:nucleus"/>
    <property type="evidence" value="ECO:0007669"/>
    <property type="project" value="TreeGrafter"/>
</dbReference>
<dbReference type="KEGG" id="psco:LY89DRAFT_670856"/>
<dbReference type="GO" id="GO:0003677">
    <property type="term" value="F:DNA binding"/>
    <property type="evidence" value="ECO:0007669"/>
    <property type="project" value="InterPro"/>
</dbReference>
<sequence>MVNKKIDVTPAANAKYAVRATPTRRIALCAERGARRANTCSRRTSGGIGNRRQLGDRGGRRRVVVVVLRRRVLFRRDLWLKREMEGRRMESGFATSDWAILRIKGDNGEVPLHFTVVPDSHLDARPDYYPTTDTEAIVKPHGEDLLRTYFEVIHVSYPLLDPLRFGAEPSTGDPLLAIMYNLAAPFCQDTPPVFALLSDFVHQALPIEKRHPRLETIEAALLHLQRHTIIHRSPTLPGLWSDIGTIVGMAHDLGLNLDPTTWSLSPSDLNRRVRIWWALYIQDKWSALGLGRPSYLSDDHCSVPLPTVSNFSPTDAGQPALQFIAMAHLTVILSDLLNTFYTLKSMERVKNLPISMLYGILDEFQARLDAWNEEYGWKLEGGGNGLLDSSGSVVLAYYTAEIVLYRAVLRALPMSEEGYEAVRARARDTLGRVVGFVEKLNVSRLRAFWWSPMTRINFALAGTFMFFQLLTSITTSDIEFWSETIAHYRSLLRLQSLSFDMTKLACTRMDLLAQGMGVDPPCSGGEEGRGVGGGGGGGVVLTPGSAEEWIARQGHEGMLLC</sequence>
<dbReference type="EMBL" id="KQ947418">
    <property type="protein sequence ID" value="KUJ15379.1"/>
    <property type="molecule type" value="Genomic_DNA"/>
</dbReference>
<keyword evidence="1" id="KW-0539">Nucleus</keyword>
<accession>A0A194X5M2</accession>
<dbReference type="Pfam" id="PF04082">
    <property type="entry name" value="Fungal_trans"/>
    <property type="match status" value="1"/>
</dbReference>
<dbReference type="PANTHER" id="PTHR31668:SF10">
    <property type="entry name" value="ZN(II)2CYS6 TRANSCRIPTION FACTOR (EUROFUNG)"/>
    <property type="match status" value="1"/>
</dbReference>
<dbReference type="CDD" id="cd12148">
    <property type="entry name" value="fungal_TF_MHR"/>
    <property type="match status" value="1"/>
</dbReference>
<dbReference type="PANTHER" id="PTHR31668">
    <property type="entry name" value="GLUCOSE TRANSPORT TRANSCRIPTION REGULATOR RGT1-RELATED-RELATED"/>
    <property type="match status" value="1"/>
</dbReference>
<dbReference type="GeneID" id="28822915"/>
<dbReference type="InterPro" id="IPR007219">
    <property type="entry name" value="XnlR_reg_dom"/>
</dbReference>
<dbReference type="Proteomes" id="UP000070700">
    <property type="component" value="Unassembled WGS sequence"/>
</dbReference>
<dbReference type="InParanoid" id="A0A194X5M2"/>
<keyword evidence="4" id="KW-1185">Reference proteome</keyword>
<reference evidence="3 4" key="1">
    <citation type="submission" date="2015-10" db="EMBL/GenBank/DDBJ databases">
        <title>Full genome of DAOMC 229536 Phialocephala scopiformis, a fungal endophyte of spruce producing the potent anti-insectan compound rugulosin.</title>
        <authorList>
            <consortium name="DOE Joint Genome Institute"/>
            <person name="Walker A.K."/>
            <person name="Frasz S.L."/>
            <person name="Seifert K.A."/>
            <person name="Miller J.D."/>
            <person name="Mondo S.J."/>
            <person name="Labutti K."/>
            <person name="Lipzen A."/>
            <person name="Dockter R."/>
            <person name="Kennedy M."/>
            <person name="Grigoriev I.V."/>
            <person name="Spatafora J.W."/>
        </authorList>
    </citation>
    <scope>NUCLEOTIDE SEQUENCE [LARGE SCALE GENOMIC DNA]</scope>
    <source>
        <strain evidence="3 4">CBS 120377</strain>
    </source>
</reference>
<feature type="domain" description="Xylanolytic transcriptional activator regulatory" evidence="2">
    <location>
        <begin position="239"/>
        <end position="312"/>
    </location>
</feature>
<dbReference type="OrthoDB" id="3034343at2759"/>
<name>A0A194X5M2_MOLSC</name>
<dbReference type="STRING" id="149040.A0A194X5M2"/>
<evidence type="ECO:0000313" key="3">
    <source>
        <dbReference type="EMBL" id="KUJ15379.1"/>
    </source>
</evidence>
<dbReference type="RefSeq" id="XP_018069734.1">
    <property type="nucleotide sequence ID" value="XM_018213189.1"/>
</dbReference>
<gene>
    <name evidence="3" type="ORF">LY89DRAFT_670856</name>
</gene>
<evidence type="ECO:0000259" key="2">
    <source>
        <dbReference type="SMART" id="SM00906"/>
    </source>
</evidence>
<evidence type="ECO:0000313" key="4">
    <source>
        <dbReference type="Proteomes" id="UP000070700"/>
    </source>
</evidence>
<dbReference type="SMART" id="SM00906">
    <property type="entry name" value="Fungal_trans"/>
    <property type="match status" value="1"/>
</dbReference>
<organism evidence="3 4">
    <name type="scientific">Mollisia scopiformis</name>
    <name type="common">Conifer needle endophyte fungus</name>
    <name type="synonym">Phialocephala scopiformis</name>
    <dbReference type="NCBI Taxonomy" id="149040"/>
    <lineage>
        <taxon>Eukaryota</taxon>
        <taxon>Fungi</taxon>
        <taxon>Dikarya</taxon>
        <taxon>Ascomycota</taxon>
        <taxon>Pezizomycotina</taxon>
        <taxon>Leotiomycetes</taxon>
        <taxon>Helotiales</taxon>
        <taxon>Mollisiaceae</taxon>
        <taxon>Mollisia</taxon>
    </lineage>
</organism>
<dbReference type="GO" id="GO:0006351">
    <property type="term" value="P:DNA-templated transcription"/>
    <property type="evidence" value="ECO:0007669"/>
    <property type="project" value="InterPro"/>
</dbReference>
<proteinExistence type="predicted"/>
<evidence type="ECO:0000256" key="1">
    <source>
        <dbReference type="ARBA" id="ARBA00023242"/>
    </source>
</evidence>
<protein>
    <recommendedName>
        <fullName evidence="2">Xylanolytic transcriptional activator regulatory domain-containing protein</fullName>
    </recommendedName>
</protein>
<dbReference type="AlphaFoldDB" id="A0A194X5M2"/>
<dbReference type="GO" id="GO:0008270">
    <property type="term" value="F:zinc ion binding"/>
    <property type="evidence" value="ECO:0007669"/>
    <property type="project" value="InterPro"/>
</dbReference>